<organism evidence="2 3">
    <name type="scientific">Nakamurella endophytica</name>
    <dbReference type="NCBI Taxonomy" id="1748367"/>
    <lineage>
        <taxon>Bacteria</taxon>
        <taxon>Bacillati</taxon>
        <taxon>Actinomycetota</taxon>
        <taxon>Actinomycetes</taxon>
        <taxon>Nakamurellales</taxon>
        <taxon>Nakamurellaceae</taxon>
        <taxon>Nakamurella</taxon>
    </lineage>
</organism>
<dbReference type="EMBL" id="BMNA01000003">
    <property type="protein sequence ID" value="GGL96390.1"/>
    <property type="molecule type" value="Genomic_DNA"/>
</dbReference>
<dbReference type="Proteomes" id="UP000655208">
    <property type="component" value="Unassembled WGS sequence"/>
</dbReference>
<dbReference type="InterPro" id="IPR012340">
    <property type="entry name" value="NA-bd_OB-fold"/>
</dbReference>
<accession>A0A917ST45</accession>
<sequence length="177" mass="17563">MEPVTLAFLLVGGAGLVLLVLALVLGDLLHVGHPDADGPFSLPALTALVGGAGFVGAIVAALVPGDWPAAGRALLAAAVGLVAALPLAYGAVRLSSALFHMRTDPTLTDTDLLGSQGVVVTAIPAAGYGEVRLSVAGQLLKYHARADGPMPAGTPVYVVGTPSATSVEVVSTATDPR</sequence>
<evidence type="ECO:0008006" key="4">
    <source>
        <dbReference type="Google" id="ProtNLM"/>
    </source>
</evidence>
<reference evidence="2" key="2">
    <citation type="submission" date="2020-09" db="EMBL/GenBank/DDBJ databases">
        <authorList>
            <person name="Sun Q."/>
            <person name="Zhou Y."/>
        </authorList>
    </citation>
    <scope>NUCLEOTIDE SEQUENCE</scope>
    <source>
        <strain evidence="2">CGMCC 4.7308</strain>
    </source>
</reference>
<evidence type="ECO:0000256" key="1">
    <source>
        <dbReference type="SAM" id="Phobius"/>
    </source>
</evidence>
<keyword evidence="1" id="KW-0472">Membrane</keyword>
<keyword evidence="3" id="KW-1185">Reference proteome</keyword>
<dbReference type="Gene3D" id="2.40.50.140">
    <property type="entry name" value="Nucleic acid-binding proteins"/>
    <property type="match status" value="1"/>
</dbReference>
<feature type="transmembrane region" description="Helical" evidence="1">
    <location>
        <begin position="69"/>
        <end position="92"/>
    </location>
</feature>
<gene>
    <name evidence="2" type="ORF">GCM10011594_15190</name>
</gene>
<keyword evidence="1" id="KW-0812">Transmembrane</keyword>
<dbReference type="AlphaFoldDB" id="A0A917ST45"/>
<reference evidence="2" key="1">
    <citation type="journal article" date="2014" name="Int. J. Syst. Evol. Microbiol.">
        <title>Complete genome sequence of Corynebacterium casei LMG S-19264T (=DSM 44701T), isolated from a smear-ripened cheese.</title>
        <authorList>
            <consortium name="US DOE Joint Genome Institute (JGI-PGF)"/>
            <person name="Walter F."/>
            <person name="Albersmeier A."/>
            <person name="Kalinowski J."/>
            <person name="Ruckert C."/>
        </authorList>
    </citation>
    <scope>NUCLEOTIDE SEQUENCE</scope>
    <source>
        <strain evidence="2">CGMCC 4.7308</strain>
    </source>
</reference>
<name>A0A917ST45_9ACTN</name>
<feature type="transmembrane region" description="Helical" evidence="1">
    <location>
        <begin position="6"/>
        <end position="28"/>
    </location>
</feature>
<comment type="caution">
    <text evidence="2">The sequence shown here is derived from an EMBL/GenBank/DDBJ whole genome shotgun (WGS) entry which is preliminary data.</text>
</comment>
<feature type="transmembrane region" description="Helical" evidence="1">
    <location>
        <begin position="40"/>
        <end position="63"/>
    </location>
</feature>
<proteinExistence type="predicted"/>
<keyword evidence="1" id="KW-1133">Transmembrane helix</keyword>
<protein>
    <recommendedName>
        <fullName evidence="4">NfeD-like C-terminal domain-containing protein</fullName>
    </recommendedName>
</protein>
<evidence type="ECO:0000313" key="2">
    <source>
        <dbReference type="EMBL" id="GGL96390.1"/>
    </source>
</evidence>
<evidence type="ECO:0000313" key="3">
    <source>
        <dbReference type="Proteomes" id="UP000655208"/>
    </source>
</evidence>